<dbReference type="GO" id="GO:0016818">
    <property type="term" value="F:hydrolase activity, acting on acid anhydrides, in phosphorus-containing anhydrides"/>
    <property type="evidence" value="ECO:0007669"/>
    <property type="project" value="InterPro"/>
</dbReference>
<dbReference type="SMART" id="SM00491">
    <property type="entry name" value="HELICc2"/>
    <property type="match status" value="1"/>
</dbReference>
<dbReference type="EMBL" id="JACHNY010000008">
    <property type="protein sequence ID" value="MBB4619248.1"/>
    <property type="molecule type" value="Genomic_DNA"/>
</dbReference>
<dbReference type="RefSeq" id="WP_184116618.1">
    <property type="nucleotide sequence ID" value="NZ_JACHNY010000008.1"/>
</dbReference>
<dbReference type="GO" id="GO:0004386">
    <property type="term" value="F:helicase activity"/>
    <property type="evidence" value="ECO:0007669"/>
    <property type="project" value="InterPro"/>
</dbReference>
<dbReference type="InterPro" id="IPR006555">
    <property type="entry name" value="ATP-dep_Helicase_C"/>
</dbReference>
<dbReference type="InterPro" id="IPR006935">
    <property type="entry name" value="Helicase/UvrB_N"/>
</dbReference>
<dbReference type="InterPro" id="IPR014001">
    <property type="entry name" value="Helicase_ATP-bd"/>
</dbReference>
<dbReference type="AlphaFoldDB" id="A0A7W7EYY1"/>
<dbReference type="Pfam" id="PF13307">
    <property type="entry name" value="Helicase_C_2"/>
    <property type="match status" value="1"/>
</dbReference>
<gene>
    <name evidence="3" type="ORF">GGQ96_003401</name>
</gene>
<dbReference type="SUPFAM" id="SSF52540">
    <property type="entry name" value="P-loop containing nucleoside triphosphate hydrolases"/>
    <property type="match status" value="1"/>
</dbReference>
<evidence type="ECO:0000259" key="2">
    <source>
        <dbReference type="SMART" id="SM00491"/>
    </source>
</evidence>
<comment type="caution">
    <text evidence="3">The sequence shown here is derived from an EMBL/GenBank/DDBJ whole genome shotgun (WGS) entry which is preliminary data.</text>
</comment>
<feature type="domain" description="Helicase ATP-binding" evidence="1">
    <location>
        <begin position="31"/>
        <end position="322"/>
    </location>
</feature>
<dbReference type="Proteomes" id="UP000574769">
    <property type="component" value="Unassembled WGS sequence"/>
</dbReference>
<feature type="domain" description="ATP-dependent helicase C-terminal" evidence="2">
    <location>
        <begin position="317"/>
        <end position="469"/>
    </location>
</feature>
<dbReference type="GO" id="GO:0005524">
    <property type="term" value="F:ATP binding"/>
    <property type="evidence" value="ECO:0007669"/>
    <property type="project" value="InterPro"/>
</dbReference>
<evidence type="ECO:0000259" key="1">
    <source>
        <dbReference type="SMART" id="SM00487"/>
    </source>
</evidence>
<protein>
    <recommendedName>
        <fullName evidence="5">DEAD/DEAH box helicase</fullName>
    </recommendedName>
</protein>
<evidence type="ECO:0000313" key="3">
    <source>
        <dbReference type="EMBL" id="MBB4619248.1"/>
    </source>
</evidence>
<dbReference type="Gene3D" id="3.40.50.300">
    <property type="entry name" value="P-loop containing nucleotide triphosphate hydrolases"/>
    <property type="match status" value="2"/>
</dbReference>
<dbReference type="SMART" id="SM00487">
    <property type="entry name" value="DEXDc"/>
    <property type="match status" value="1"/>
</dbReference>
<dbReference type="GO" id="GO:0003677">
    <property type="term" value="F:DNA binding"/>
    <property type="evidence" value="ECO:0007669"/>
    <property type="project" value="InterPro"/>
</dbReference>
<name>A0A7W7EYY1_9SPHN</name>
<sequence length="828" mass="91976">MDIDFDALLDDDEVAPINPREIFQTLDKHKDFDFLRDVQRDVLDGWFSRRTSKDTVIKLNVGSGKTTVGLLALQSSINEGIYPAVFVCADNLLVDQVVWEADRLGIAVSTATRDPDVKAGSKILVTSIYHVFNGMSVFGVAKEGEKIPIGAIVVDDAHACLRTLERQFRLTIPSSHPVYEWALNRFEEAINQQSPRSLKRIKANDHSDYVEVPYWALKDAADELLTELVNAESEKPFKYVVPFLGEGLALCRVIIGGQEMEISAVYPWADLVNPFRRAKRRIYMTATLSDDTILATHFGADPDVLEVAVTTPSATMGERMILMPQQLNKDITFNDVSGMLKELSKEHNVVVIVPSKAASEEWANHADQILMGDDVADGVAKLRQSHVGMTVLVNRYDGIDLPDDACRVLAIVGLPEAASLVERADMTVLSASGVTLHRQVQRIEQGMGRGVRSIDDFCAVILFGSKLTERLLSADGKAMLTAATSAQLDLSLKLAKQVEKAAGGTIDIGKVAQVVDHCLSRHDGWRKSARSALLKAEGSNELRFDRTQVTLRSAIDLARDGDTRGAVATLQPVVTSATDDDNKAWLMSRLAQLTHFHDRAEAQKITKAAYALNRSVTRPLEALSYERLSTVNEAQAVSAIRYLRTRRLEHQDRIFFATDVKEDLAFKRVPYKRFEEAVRQLGLAIGMLSQRPEEDYQEGPDNLWRLPGREFLVIECKNEAGSEEGIKKRDLGQLGQSIEWFKDRYGDTEPFIPIIIHPLSYVGPQATAIPDCRVIDGHRLRLLRDSFLDFVKAANEEVLGDPAAVHQQLATHNLTADRFIDAFTVPLA</sequence>
<keyword evidence="4" id="KW-1185">Reference proteome</keyword>
<evidence type="ECO:0000313" key="4">
    <source>
        <dbReference type="Proteomes" id="UP000574769"/>
    </source>
</evidence>
<dbReference type="InterPro" id="IPR027417">
    <property type="entry name" value="P-loop_NTPase"/>
</dbReference>
<dbReference type="Pfam" id="PF04851">
    <property type="entry name" value="ResIII"/>
    <property type="match status" value="1"/>
</dbReference>
<dbReference type="GO" id="GO:0006139">
    <property type="term" value="P:nucleobase-containing compound metabolic process"/>
    <property type="evidence" value="ECO:0007669"/>
    <property type="project" value="InterPro"/>
</dbReference>
<evidence type="ECO:0008006" key="5">
    <source>
        <dbReference type="Google" id="ProtNLM"/>
    </source>
</evidence>
<accession>A0A7W7EYY1</accession>
<reference evidence="3 4" key="1">
    <citation type="submission" date="2020-08" db="EMBL/GenBank/DDBJ databases">
        <title>Genomic Encyclopedia of Type Strains, Phase IV (KMG-IV): sequencing the most valuable type-strain genomes for metagenomic binning, comparative biology and taxonomic classification.</title>
        <authorList>
            <person name="Goeker M."/>
        </authorList>
    </citation>
    <scope>NUCLEOTIDE SEQUENCE [LARGE SCALE GENOMIC DNA]</scope>
    <source>
        <strain evidence="3 4">DSM 15867</strain>
    </source>
</reference>
<organism evidence="3 4">
    <name type="scientific">Sphingomonas abaci</name>
    <dbReference type="NCBI Taxonomy" id="237611"/>
    <lineage>
        <taxon>Bacteria</taxon>
        <taxon>Pseudomonadati</taxon>
        <taxon>Pseudomonadota</taxon>
        <taxon>Alphaproteobacteria</taxon>
        <taxon>Sphingomonadales</taxon>
        <taxon>Sphingomonadaceae</taxon>
        <taxon>Sphingomonas</taxon>
    </lineage>
</organism>
<proteinExistence type="predicted"/>